<dbReference type="EMBL" id="MVIC01000004">
    <property type="protein sequence ID" value="ORB17422.1"/>
    <property type="molecule type" value="Genomic_DNA"/>
</dbReference>
<reference evidence="6 7" key="1">
    <citation type="submission" date="2017-02" db="EMBL/GenBank/DDBJ databases">
        <title>The new phylogeny of genus Mycobacterium.</title>
        <authorList>
            <person name="Tortoli E."/>
            <person name="Trovato A."/>
            <person name="Cirillo D.M."/>
        </authorList>
    </citation>
    <scope>NUCLEOTIDE SEQUENCE [LARGE SCALE GENOMIC DNA]</scope>
    <source>
        <strain evidence="6 7">DSM 45145</strain>
    </source>
</reference>
<name>A0A7I7PIG7_9MYCO</name>
<evidence type="ECO:0000313" key="7">
    <source>
        <dbReference type="Proteomes" id="UP000192374"/>
    </source>
</evidence>
<feature type="compositionally biased region" description="Low complexity" evidence="2">
    <location>
        <begin position="351"/>
        <end position="374"/>
    </location>
</feature>
<feature type="region of interest" description="Disordered" evidence="2">
    <location>
        <begin position="170"/>
        <end position="195"/>
    </location>
</feature>
<evidence type="ECO:0000313" key="6">
    <source>
        <dbReference type="EMBL" id="ORB17422.1"/>
    </source>
</evidence>
<protein>
    <submittedName>
        <fullName evidence="5">PPE family protein</fullName>
    </submittedName>
</protein>
<dbReference type="Pfam" id="PF18878">
    <property type="entry name" value="PPE-PPW"/>
    <property type="match status" value="1"/>
</dbReference>
<feature type="compositionally biased region" description="Low complexity" evidence="2">
    <location>
        <begin position="405"/>
        <end position="415"/>
    </location>
</feature>
<dbReference type="Proteomes" id="UP000466894">
    <property type="component" value="Chromosome"/>
</dbReference>
<accession>A0A7I7PIG7</accession>
<keyword evidence="7" id="KW-1185">Reference proteome</keyword>
<dbReference type="InterPro" id="IPR038332">
    <property type="entry name" value="PPE_sf"/>
</dbReference>
<dbReference type="FunFam" id="1.20.1260.20:FF:000001">
    <property type="entry name" value="PPE family protein PPE41"/>
    <property type="match status" value="1"/>
</dbReference>
<sequence length="537" mass="54358">MSAPIWMAFPPEVHSALLSAGPGPGSLLAAAGAWSSLSTEYASVAQELSGVLAATQAGAWQGPSAESYVAAHVPYLAWLMQTSADSATAAAAHETAAGAYTAALAAMPTLGELAANHAVHAVLVATNFFGINTIPIALNEADYVRMWVQAATTMTTYQAVSTTAVASTPQTTPAPQIVKSNASTQDSGNPFPDPRVDNPLDDFIANILKNFGINWNPAQGTVNGLPYDAYTNPGQPIYWVVRALELFEDFQQFGVYLMQNPALAFQYLVALEMFDWPTHIAQIASWLGTQPELLVPAVLAAVAPLGVVGGFAGLAGLAAIQPAAPAVAPLAAPAEPAPPVLPVAGMSPGPAAPAAASASAPAPAPTPTTSTAASPAPPSPPPAAGGAGFVPPYMEGPPGTGFGSGMSASASASSSAKKKGSEPDSAAAAAAAAARQQARARRRRRATLRDHGDQFMTMDVDVDPDWGPPEQELVGSTAASDAGAGPLGFAGTVRQGTTKAAGLTTLPGDEFGANPTMPMVPGSWGQEDELGPQADNA</sequence>
<dbReference type="InterPro" id="IPR000030">
    <property type="entry name" value="PPE_dom"/>
</dbReference>
<dbReference type="KEGG" id="mnv:MNVI_37410"/>
<evidence type="ECO:0000259" key="4">
    <source>
        <dbReference type="Pfam" id="PF18878"/>
    </source>
</evidence>
<feature type="domain" description="PPE" evidence="3">
    <location>
        <begin position="6"/>
        <end position="168"/>
    </location>
</feature>
<reference evidence="5" key="3">
    <citation type="submission" date="2020-02" db="EMBL/GenBank/DDBJ databases">
        <authorList>
            <person name="Matsumoto Y."/>
            <person name="Motooka D."/>
            <person name="Nakamura S."/>
        </authorList>
    </citation>
    <scope>NUCLEOTIDE SEQUENCE</scope>
    <source>
        <strain evidence="5">JCM 16367</strain>
    </source>
</reference>
<feature type="compositionally biased region" description="Low complexity" evidence="2">
    <location>
        <begin position="426"/>
        <end position="437"/>
    </location>
</feature>
<dbReference type="GO" id="GO:0052572">
    <property type="term" value="P:response to host immune response"/>
    <property type="evidence" value="ECO:0007669"/>
    <property type="project" value="TreeGrafter"/>
</dbReference>
<gene>
    <name evidence="5" type="primary">PPE3</name>
    <name evidence="6" type="ORF">BST37_04385</name>
    <name evidence="5" type="ORF">MNVI_37410</name>
</gene>
<feature type="region of interest" description="Disordered" evidence="2">
    <location>
        <begin position="502"/>
        <end position="537"/>
    </location>
</feature>
<evidence type="ECO:0000256" key="2">
    <source>
        <dbReference type="SAM" id="MobiDB-lite"/>
    </source>
</evidence>
<dbReference type="SUPFAM" id="SSF140459">
    <property type="entry name" value="PE/PPE dimer-like"/>
    <property type="match status" value="1"/>
</dbReference>
<dbReference type="OrthoDB" id="4753487at2"/>
<feature type="compositionally biased region" description="Polar residues" evidence="2">
    <location>
        <begin position="170"/>
        <end position="188"/>
    </location>
</feature>
<feature type="region of interest" description="Disordered" evidence="2">
    <location>
        <begin position="351"/>
        <end position="449"/>
    </location>
</feature>
<feature type="domain" description="PPE-PPW subfamily C-terminal" evidence="4">
    <location>
        <begin position="478"/>
        <end position="524"/>
    </location>
</feature>
<dbReference type="EMBL" id="AP022583">
    <property type="protein sequence ID" value="BBY08423.1"/>
    <property type="molecule type" value="Genomic_DNA"/>
</dbReference>
<dbReference type="PANTHER" id="PTHR46766">
    <property type="entry name" value="GLUTAMINE-RICH PROTEIN 2"/>
    <property type="match status" value="1"/>
</dbReference>
<dbReference type="RefSeq" id="WP_083085893.1">
    <property type="nucleotide sequence ID" value="NZ_AP022583.1"/>
</dbReference>
<reference evidence="5 8" key="2">
    <citation type="journal article" date="2019" name="Emerg. Microbes Infect.">
        <title>Comprehensive subspecies identification of 175 nontuberculous mycobacteria species based on 7547 genomic profiles.</title>
        <authorList>
            <person name="Matsumoto Y."/>
            <person name="Kinjo T."/>
            <person name="Motooka D."/>
            <person name="Nabeya D."/>
            <person name="Jung N."/>
            <person name="Uechi K."/>
            <person name="Horii T."/>
            <person name="Iida T."/>
            <person name="Fujita J."/>
            <person name="Nakamura S."/>
        </authorList>
    </citation>
    <scope>NUCLEOTIDE SEQUENCE [LARGE SCALE GENOMIC DNA]</scope>
    <source>
        <strain evidence="5 8">JCM 16367</strain>
    </source>
</reference>
<evidence type="ECO:0000256" key="1">
    <source>
        <dbReference type="ARBA" id="ARBA00010652"/>
    </source>
</evidence>
<dbReference type="AlphaFoldDB" id="A0A7I7PIG7"/>
<dbReference type="Pfam" id="PF00823">
    <property type="entry name" value="PPE"/>
    <property type="match status" value="1"/>
</dbReference>
<dbReference type="InterPro" id="IPR043641">
    <property type="entry name" value="PPE-PPW_C"/>
</dbReference>
<dbReference type="Gene3D" id="1.20.1260.20">
    <property type="entry name" value="PPE superfamily"/>
    <property type="match status" value="1"/>
</dbReference>
<proteinExistence type="inferred from homology"/>
<comment type="similarity">
    <text evidence="1">Belongs to the mycobacterial PPE family.</text>
</comment>
<dbReference type="PANTHER" id="PTHR46766:SF1">
    <property type="entry name" value="GLUTAMINE-RICH PROTEIN 2"/>
    <property type="match status" value="1"/>
</dbReference>
<evidence type="ECO:0000313" key="8">
    <source>
        <dbReference type="Proteomes" id="UP000466894"/>
    </source>
</evidence>
<dbReference type="Proteomes" id="UP000192374">
    <property type="component" value="Unassembled WGS sequence"/>
</dbReference>
<organism evidence="5 8">
    <name type="scientific">Mycobacterium noviomagense</name>
    <dbReference type="NCBI Taxonomy" id="459858"/>
    <lineage>
        <taxon>Bacteria</taxon>
        <taxon>Bacillati</taxon>
        <taxon>Actinomycetota</taxon>
        <taxon>Actinomycetes</taxon>
        <taxon>Mycobacteriales</taxon>
        <taxon>Mycobacteriaceae</taxon>
        <taxon>Mycobacterium</taxon>
    </lineage>
</organism>
<evidence type="ECO:0000313" key="5">
    <source>
        <dbReference type="EMBL" id="BBY08423.1"/>
    </source>
</evidence>
<evidence type="ECO:0000259" key="3">
    <source>
        <dbReference type="Pfam" id="PF00823"/>
    </source>
</evidence>